<proteinExistence type="predicted"/>
<dbReference type="Pfam" id="PF00990">
    <property type="entry name" value="GGDEF"/>
    <property type="match status" value="1"/>
</dbReference>
<dbReference type="InterPro" id="IPR052155">
    <property type="entry name" value="Biofilm_reg_signaling"/>
</dbReference>
<keyword evidence="4" id="KW-0548">Nucleotidyltransferase</keyword>
<dbReference type="AlphaFoldDB" id="A0AA41UC90"/>
<comment type="caution">
    <text evidence="4">The sequence shown here is derived from an EMBL/GenBank/DDBJ whole genome shotgun (WGS) entry which is preliminary data.</text>
</comment>
<name>A0AA41UC90_9HYPH</name>
<feature type="transmembrane region" description="Helical" evidence="2">
    <location>
        <begin position="12"/>
        <end position="38"/>
    </location>
</feature>
<dbReference type="Pfam" id="PF05228">
    <property type="entry name" value="CHASE4"/>
    <property type="match status" value="1"/>
</dbReference>
<dbReference type="PANTHER" id="PTHR44757:SF2">
    <property type="entry name" value="BIOFILM ARCHITECTURE MAINTENANCE PROTEIN MBAA"/>
    <property type="match status" value="1"/>
</dbReference>
<feature type="compositionally biased region" description="Polar residues" evidence="1">
    <location>
        <begin position="503"/>
        <end position="515"/>
    </location>
</feature>
<evidence type="ECO:0000313" key="4">
    <source>
        <dbReference type="EMBL" id="MCI0128095.1"/>
    </source>
</evidence>
<dbReference type="EC" id="2.7.7.65" evidence="4"/>
<gene>
    <name evidence="4" type="ORF">ML536_14795</name>
</gene>
<feature type="transmembrane region" description="Helical" evidence="2">
    <location>
        <begin position="264"/>
        <end position="287"/>
    </location>
</feature>
<evidence type="ECO:0000256" key="2">
    <source>
        <dbReference type="SAM" id="Phobius"/>
    </source>
</evidence>
<keyword evidence="2" id="KW-1133">Transmembrane helix</keyword>
<protein>
    <submittedName>
        <fullName evidence="4">Diguanylate cyclase</fullName>
        <ecNumber evidence="4">2.7.7.65</ecNumber>
    </submittedName>
</protein>
<dbReference type="NCBIfam" id="TIGR00254">
    <property type="entry name" value="GGDEF"/>
    <property type="match status" value="1"/>
</dbReference>
<feature type="domain" description="GGDEF" evidence="3">
    <location>
        <begin position="334"/>
        <end position="467"/>
    </location>
</feature>
<sequence>MGIALSPAGGRHAAAVIVIPVIVALLAMAATVGGFLYWSTSNSDARAVQRQTALIDHTLRSYFALQAENQESWALWSDAVDHTHPFDAEWVDENLGAEFYESFGYEQTVVLDGEDHPIYLMRNGRSVDPTLLAPDLQALAPLLSRLRADIATGALRAYLAGGRSNAPYAADYAQIAGTPAMVTVMPIADPSREPDEARQYLHVAIDFLDEDYASYLGEASLVEDAAFRLTTTENPEKATLPLINASGRIIAFLEWRQDWPGRRLLAETVPALAIAMALATILFALLVERLYRYSMALEAGRARAEHEANHDALTGLPNRACFERRLGEATAADAPVALFALDLDRFKQVNDTLGHPAGDELIRMVGARLAGLISSSGLLARMGGDEFSILEPAIAQSEEAFALAARIVEAVGKPFDLFGNEARIGVSVGIALSARRQAGPAEMARRADIALYEAKGNGRNCAMIYEPGMEAAVNRRRSAEPELRENQPGPRDVLKELPRPGSTFGNQSASLAKAQ</sequence>
<reference evidence="4" key="1">
    <citation type="submission" date="2022-03" db="EMBL/GenBank/DDBJ databases">
        <title>The complete genome sequence of a Methyloterrigena soli.</title>
        <authorList>
            <person name="Zi Z."/>
        </authorList>
    </citation>
    <scope>NUCLEOTIDE SEQUENCE</scope>
    <source>
        <strain evidence="4">M48</strain>
    </source>
</reference>
<keyword evidence="2" id="KW-0472">Membrane</keyword>
<evidence type="ECO:0000256" key="1">
    <source>
        <dbReference type="SAM" id="MobiDB-lite"/>
    </source>
</evidence>
<dbReference type="RefSeq" id="WP_281736335.1">
    <property type="nucleotide sequence ID" value="NZ_JAKETQ010000001.1"/>
</dbReference>
<accession>A0AA41UC90</accession>
<evidence type="ECO:0000313" key="5">
    <source>
        <dbReference type="Proteomes" id="UP001156140"/>
    </source>
</evidence>
<dbReference type="PANTHER" id="PTHR44757">
    <property type="entry name" value="DIGUANYLATE CYCLASE DGCP"/>
    <property type="match status" value="1"/>
</dbReference>
<keyword evidence="4" id="KW-0808">Transferase</keyword>
<keyword evidence="2" id="KW-0812">Transmembrane</keyword>
<dbReference type="EMBL" id="JALAZD010000001">
    <property type="protein sequence ID" value="MCI0128095.1"/>
    <property type="molecule type" value="Genomic_DNA"/>
</dbReference>
<dbReference type="PROSITE" id="PS50887">
    <property type="entry name" value="GGDEF"/>
    <property type="match status" value="1"/>
</dbReference>
<dbReference type="InterPro" id="IPR000160">
    <property type="entry name" value="GGDEF_dom"/>
</dbReference>
<dbReference type="SMART" id="SM00267">
    <property type="entry name" value="GGDEF"/>
    <property type="match status" value="1"/>
</dbReference>
<organism evidence="4 5">
    <name type="scientific">Paradevosia shaoguanensis</name>
    <dbReference type="NCBI Taxonomy" id="1335043"/>
    <lineage>
        <taxon>Bacteria</taxon>
        <taxon>Pseudomonadati</taxon>
        <taxon>Pseudomonadota</taxon>
        <taxon>Alphaproteobacteria</taxon>
        <taxon>Hyphomicrobiales</taxon>
        <taxon>Devosiaceae</taxon>
        <taxon>Paradevosia</taxon>
    </lineage>
</organism>
<dbReference type="CDD" id="cd01949">
    <property type="entry name" value="GGDEF"/>
    <property type="match status" value="1"/>
</dbReference>
<dbReference type="SUPFAM" id="SSF55073">
    <property type="entry name" value="Nucleotide cyclase"/>
    <property type="match status" value="1"/>
</dbReference>
<dbReference type="InterPro" id="IPR043128">
    <property type="entry name" value="Rev_trsase/Diguanyl_cyclase"/>
</dbReference>
<feature type="region of interest" description="Disordered" evidence="1">
    <location>
        <begin position="476"/>
        <end position="515"/>
    </location>
</feature>
<dbReference type="InterPro" id="IPR007892">
    <property type="entry name" value="CHASE4"/>
</dbReference>
<dbReference type="GO" id="GO:0052621">
    <property type="term" value="F:diguanylate cyclase activity"/>
    <property type="evidence" value="ECO:0007669"/>
    <property type="project" value="UniProtKB-EC"/>
</dbReference>
<evidence type="ECO:0000259" key="3">
    <source>
        <dbReference type="PROSITE" id="PS50887"/>
    </source>
</evidence>
<dbReference type="Proteomes" id="UP001156140">
    <property type="component" value="Unassembled WGS sequence"/>
</dbReference>
<dbReference type="Gene3D" id="3.30.70.270">
    <property type="match status" value="1"/>
</dbReference>
<dbReference type="InterPro" id="IPR029787">
    <property type="entry name" value="Nucleotide_cyclase"/>
</dbReference>
<keyword evidence="5" id="KW-1185">Reference proteome</keyword>